<name>A0ABW3DLX1_9ACTN</name>
<evidence type="ECO:0000313" key="1">
    <source>
        <dbReference type="EMBL" id="MFD0884779.1"/>
    </source>
</evidence>
<protein>
    <submittedName>
        <fullName evidence="1">DUF1269 domain-containing protein</fullName>
    </submittedName>
</protein>
<dbReference type="InterPro" id="IPR009200">
    <property type="entry name" value="DUF1269_membrane"/>
</dbReference>
<comment type="caution">
    <text evidence="1">The sequence shown here is derived from an EMBL/GenBank/DDBJ whole genome shotgun (WGS) entry which is preliminary data.</text>
</comment>
<accession>A0ABW3DLX1</accession>
<dbReference type="EMBL" id="JBHTHX010000226">
    <property type="protein sequence ID" value="MFD0884779.1"/>
    <property type="molecule type" value="Genomic_DNA"/>
</dbReference>
<gene>
    <name evidence="1" type="ORF">ACFQ08_09490</name>
</gene>
<proteinExistence type="predicted"/>
<organism evidence="1 2">
    <name type="scientific">Streptosporangium algeriense</name>
    <dbReference type="NCBI Taxonomy" id="1682748"/>
    <lineage>
        <taxon>Bacteria</taxon>
        <taxon>Bacillati</taxon>
        <taxon>Actinomycetota</taxon>
        <taxon>Actinomycetes</taxon>
        <taxon>Streptosporangiales</taxon>
        <taxon>Streptosporangiaceae</taxon>
        <taxon>Streptosporangium</taxon>
    </lineage>
</organism>
<reference evidence="2" key="1">
    <citation type="journal article" date="2019" name="Int. J. Syst. Evol. Microbiol.">
        <title>The Global Catalogue of Microorganisms (GCM) 10K type strain sequencing project: providing services to taxonomists for standard genome sequencing and annotation.</title>
        <authorList>
            <consortium name="The Broad Institute Genomics Platform"/>
            <consortium name="The Broad Institute Genome Sequencing Center for Infectious Disease"/>
            <person name="Wu L."/>
            <person name="Ma J."/>
        </authorList>
    </citation>
    <scope>NUCLEOTIDE SEQUENCE [LARGE SCALE GENOMIC DNA]</scope>
    <source>
        <strain evidence="2">CCUG 62974</strain>
    </source>
</reference>
<dbReference type="Proteomes" id="UP001597024">
    <property type="component" value="Unassembled WGS sequence"/>
</dbReference>
<sequence length="197" mass="20709">MHDLIVIAYQDLSTATQARDLLLDRQRDHVVDIADVAVVERRPDGCVKAHPLHHYDADMGLVGAVAGGLIGLLVLAPITGIALAAVGGGAAAVGGTTLGTIFTAIAGGGCGAMAADTDEEHLDLDWVRELGEHLPCGGAALFVIVLGLEEHPDKSDKVLAELRPYGGHVIRTSLPERDAAHIRAILDDKPNRSERTR</sequence>
<dbReference type="Pfam" id="PF06897">
    <property type="entry name" value="DUF1269"/>
    <property type="match status" value="1"/>
</dbReference>
<keyword evidence="2" id="KW-1185">Reference proteome</keyword>
<evidence type="ECO:0000313" key="2">
    <source>
        <dbReference type="Proteomes" id="UP001597024"/>
    </source>
</evidence>